<keyword evidence="2 4" id="KW-0547">Nucleotide-binding</keyword>
<comment type="similarity">
    <text evidence="1 5">Belongs to the 5-formyltetrahydrofolate cyclo-ligase family.</text>
</comment>
<name>A0A316ACP1_9ACTN</name>
<evidence type="ECO:0000256" key="4">
    <source>
        <dbReference type="PIRSR" id="PIRSR006806-1"/>
    </source>
</evidence>
<keyword evidence="3 4" id="KW-0067">ATP-binding</keyword>
<protein>
    <recommendedName>
        <fullName evidence="5">5-formyltetrahydrofolate cyclo-ligase</fullName>
        <ecNumber evidence="5">6.3.3.2</ecNumber>
    </recommendedName>
</protein>
<dbReference type="EMBL" id="QGDQ01000004">
    <property type="protein sequence ID" value="PWJ55169.1"/>
    <property type="molecule type" value="Genomic_DNA"/>
</dbReference>
<feature type="binding site" evidence="4">
    <location>
        <begin position="143"/>
        <end position="151"/>
    </location>
    <ligand>
        <name>ATP</name>
        <dbReference type="ChEBI" id="CHEBI:30616"/>
    </ligand>
</feature>
<keyword evidence="5" id="KW-0479">Metal-binding</keyword>
<dbReference type="RefSeq" id="WP_211319240.1">
    <property type="nucleotide sequence ID" value="NZ_QGDQ01000004.1"/>
</dbReference>
<dbReference type="GO" id="GO:0030272">
    <property type="term" value="F:5-formyltetrahydrofolate cyclo-ligase activity"/>
    <property type="evidence" value="ECO:0007669"/>
    <property type="project" value="UniProtKB-EC"/>
</dbReference>
<dbReference type="Pfam" id="PF01812">
    <property type="entry name" value="5-FTHF_cyc-lig"/>
    <property type="match status" value="1"/>
</dbReference>
<dbReference type="GO" id="GO:0046872">
    <property type="term" value="F:metal ion binding"/>
    <property type="evidence" value="ECO:0007669"/>
    <property type="project" value="UniProtKB-KW"/>
</dbReference>
<dbReference type="EC" id="6.3.3.2" evidence="5"/>
<comment type="catalytic activity">
    <reaction evidence="5">
        <text>(6S)-5-formyl-5,6,7,8-tetrahydrofolate + ATP = (6R)-5,10-methenyltetrahydrofolate + ADP + phosphate</text>
        <dbReference type="Rhea" id="RHEA:10488"/>
        <dbReference type="ChEBI" id="CHEBI:30616"/>
        <dbReference type="ChEBI" id="CHEBI:43474"/>
        <dbReference type="ChEBI" id="CHEBI:57455"/>
        <dbReference type="ChEBI" id="CHEBI:57457"/>
        <dbReference type="ChEBI" id="CHEBI:456216"/>
        <dbReference type="EC" id="6.3.3.2"/>
    </reaction>
</comment>
<evidence type="ECO:0000256" key="1">
    <source>
        <dbReference type="ARBA" id="ARBA00010638"/>
    </source>
</evidence>
<evidence type="ECO:0000256" key="3">
    <source>
        <dbReference type="ARBA" id="ARBA00022840"/>
    </source>
</evidence>
<comment type="cofactor">
    <cofactor evidence="5">
        <name>Mg(2+)</name>
        <dbReference type="ChEBI" id="CHEBI:18420"/>
    </cofactor>
</comment>
<sequence>MEHHPTGRSTEISGSTAPAALTKAQLRAGVRAARRDLDDDARAHLDAALAREALADGSPLAGLPAGAVVALYDSLPTEPGTRALREALAARGLVVILPVVVGRDAALDWEIDSTCGGGPWPHGVHGVDVVLLPALAVARDGTRLGQGGGHYDRTLAALRAQPLLAAVVRDEELLPAGALPREPHDVLVEAALTPSGWTAFA</sequence>
<dbReference type="GO" id="GO:0005524">
    <property type="term" value="F:ATP binding"/>
    <property type="evidence" value="ECO:0007669"/>
    <property type="project" value="UniProtKB-KW"/>
</dbReference>
<dbReference type="SUPFAM" id="SSF100950">
    <property type="entry name" value="NagB/RpiA/CoA transferase-like"/>
    <property type="match status" value="1"/>
</dbReference>
<feature type="binding site" evidence="4">
    <location>
        <begin position="23"/>
        <end position="27"/>
    </location>
    <ligand>
        <name>ATP</name>
        <dbReference type="ChEBI" id="CHEBI:30616"/>
    </ligand>
</feature>
<comment type="caution">
    <text evidence="6">The sequence shown here is derived from an EMBL/GenBank/DDBJ whole genome shotgun (WGS) entry which is preliminary data.</text>
</comment>
<proteinExistence type="inferred from homology"/>
<dbReference type="InterPro" id="IPR024185">
    <property type="entry name" value="FTHF_cligase-like_sf"/>
</dbReference>
<accession>A0A316ACP1</accession>
<reference evidence="6 7" key="1">
    <citation type="submission" date="2018-03" db="EMBL/GenBank/DDBJ databases">
        <title>Genomic Encyclopedia of Archaeal and Bacterial Type Strains, Phase II (KMG-II): from individual species to whole genera.</title>
        <authorList>
            <person name="Goeker M."/>
        </authorList>
    </citation>
    <scope>NUCLEOTIDE SEQUENCE [LARGE SCALE GENOMIC DNA]</scope>
    <source>
        <strain evidence="6 7">DSM 44889</strain>
    </source>
</reference>
<dbReference type="PIRSF" id="PIRSF006806">
    <property type="entry name" value="FTHF_cligase"/>
    <property type="match status" value="1"/>
</dbReference>
<keyword evidence="6" id="KW-0436">Ligase</keyword>
<dbReference type="AlphaFoldDB" id="A0A316ACP1"/>
<keyword evidence="7" id="KW-1185">Reference proteome</keyword>
<dbReference type="PANTHER" id="PTHR23407">
    <property type="entry name" value="ATPASE INHIBITOR/5-FORMYLTETRAHYDROFOLATE CYCLO-LIGASE"/>
    <property type="match status" value="1"/>
</dbReference>
<dbReference type="GO" id="GO:0035999">
    <property type="term" value="P:tetrahydrofolate interconversion"/>
    <property type="evidence" value="ECO:0007669"/>
    <property type="project" value="TreeGrafter"/>
</dbReference>
<feature type="binding site" evidence="4">
    <location>
        <position position="78"/>
    </location>
    <ligand>
        <name>substrate</name>
    </ligand>
</feature>
<keyword evidence="5" id="KW-0460">Magnesium</keyword>
<dbReference type="Proteomes" id="UP000245469">
    <property type="component" value="Unassembled WGS sequence"/>
</dbReference>
<dbReference type="PANTHER" id="PTHR23407:SF1">
    <property type="entry name" value="5-FORMYLTETRAHYDROFOLATE CYCLO-LIGASE"/>
    <property type="match status" value="1"/>
</dbReference>
<evidence type="ECO:0000256" key="5">
    <source>
        <dbReference type="RuleBase" id="RU361279"/>
    </source>
</evidence>
<dbReference type="Gene3D" id="3.40.50.10420">
    <property type="entry name" value="NagB/RpiA/CoA transferase-like"/>
    <property type="match status" value="1"/>
</dbReference>
<gene>
    <name evidence="6" type="ORF">BXY45_10491</name>
</gene>
<evidence type="ECO:0000256" key="2">
    <source>
        <dbReference type="ARBA" id="ARBA00022741"/>
    </source>
</evidence>
<evidence type="ECO:0000313" key="6">
    <source>
        <dbReference type="EMBL" id="PWJ55169.1"/>
    </source>
</evidence>
<dbReference type="GO" id="GO:0009396">
    <property type="term" value="P:folic acid-containing compound biosynthetic process"/>
    <property type="evidence" value="ECO:0007669"/>
    <property type="project" value="TreeGrafter"/>
</dbReference>
<evidence type="ECO:0000313" key="7">
    <source>
        <dbReference type="Proteomes" id="UP000245469"/>
    </source>
</evidence>
<dbReference type="InterPro" id="IPR037171">
    <property type="entry name" value="NagB/RpiA_transferase-like"/>
</dbReference>
<organism evidence="6 7">
    <name type="scientific">Quadrisphaera granulorum</name>
    <dbReference type="NCBI Taxonomy" id="317664"/>
    <lineage>
        <taxon>Bacteria</taxon>
        <taxon>Bacillati</taxon>
        <taxon>Actinomycetota</taxon>
        <taxon>Actinomycetes</taxon>
        <taxon>Kineosporiales</taxon>
        <taxon>Kineosporiaceae</taxon>
        <taxon>Quadrisphaera</taxon>
    </lineage>
</organism>
<dbReference type="InterPro" id="IPR002698">
    <property type="entry name" value="FTHF_cligase"/>
</dbReference>
<dbReference type="NCBIfam" id="TIGR02727">
    <property type="entry name" value="MTHFS_bact"/>
    <property type="match status" value="1"/>
</dbReference>